<dbReference type="InterPro" id="IPR049883">
    <property type="entry name" value="NOTCH1_EGF-like"/>
</dbReference>
<keyword evidence="7" id="KW-1015">Disulfide bond</keyword>
<proteinExistence type="inferred from homology"/>
<dbReference type="InterPro" id="IPR000742">
    <property type="entry name" value="EGF"/>
</dbReference>
<evidence type="ECO:0000256" key="6">
    <source>
        <dbReference type="ARBA" id="ARBA00022737"/>
    </source>
</evidence>
<comment type="subcellular location">
    <subcellularLocation>
        <location evidence="1">Secreted</location>
    </subcellularLocation>
</comment>
<reference evidence="10 11" key="1">
    <citation type="journal article" date="2007" name="Science">
        <title>Sea anemone genome reveals ancestral eumetazoan gene repertoire and genomic organization.</title>
        <authorList>
            <person name="Putnam N.H."/>
            <person name="Srivastava M."/>
            <person name="Hellsten U."/>
            <person name="Dirks B."/>
            <person name="Chapman J."/>
            <person name="Salamov A."/>
            <person name="Terry A."/>
            <person name="Shapiro H."/>
            <person name="Lindquist E."/>
            <person name="Kapitonov V.V."/>
            <person name="Jurka J."/>
            <person name="Genikhovich G."/>
            <person name="Grigoriev I.V."/>
            <person name="Lucas S.M."/>
            <person name="Steele R.E."/>
            <person name="Finnerty J.R."/>
            <person name="Technau U."/>
            <person name="Martindale M.Q."/>
            <person name="Rokhsar D.S."/>
        </authorList>
    </citation>
    <scope>NUCLEOTIDE SEQUENCE [LARGE SCALE GENOMIC DNA]</scope>
    <source>
        <strain evidence="11">CH2 X CH6</strain>
    </source>
</reference>
<dbReference type="Proteomes" id="UP000001593">
    <property type="component" value="Unassembled WGS sequence"/>
</dbReference>
<dbReference type="GO" id="GO:0005576">
    <property type="term" value="C:extracellular region"/>
    <property type="evidence" value="ECO:0007669"/>
    <property type="project" value="UniProtKB-SubCell"/>
</dbReference>
<accession>A7RQZ7</accession>
<dbReference type="SUPFAM" id="SSF57184">
    <property type="entry name" value="Growth factor receptor domain"/>
    <property type="match status" value="1"/>
</dbReference>
<dbReference type="OMA" id="AMCINTI"/>
<dbReference type="FunFam" id="2.10.25.10:FF:000240">
    <property type="entry name" value="Vitamin K-dependent protein S"/>
    <property type="match status" value="2"/>
</dbReference>
<sequence length="116" mass="12866">DVNECYQDNGKCEQGCINTYGSFHCGCWRGYKVNPSNASKCLEHPQCKAMCINTIGSYKCACHPGFRLTSQNECIDVDECQNNNGGCEQNCVNIPGSYRCNCNLGFTLHFNGRNCT</sequence>
<dbReference type="Gene3D" id="2.10.25.10">
    <property type="entry name" value="Laminin"/>
    <property type="match status" value="3"/>
</dbReference>
<keyword evidence="8" id="KW-0325">Glycoprotein</keyword>
<protein>
    <recommendedName>
        <fullName evidence="9">EGF-like domain-containing protein</fullName>
    </recommendedName>
</protein>
<dbReference type="InterPro" id="IPR018097">
    <property type="entry name" value="EGF_Ca-bd_CS"/>
</dbReference>
<dbReference type="PhylomeDB" id="A7RQZ7"/>
<dbReference type="InterPro" id="IPR001881">
    <property type="entry name" value="EGF-like_Ca-bd_dom"/>
</dbReference>
<dbReference type="InterPro" id="IPR052080">
    <property type="entry name" value="vWF_C/EGF_Fibrillin"/>
</dbReference>
<dbReference type="InterPro" id="IPR026823">
    <property type="entry name" value="cEGF"/>
</dbReference>
<feature type="domain" description="EGF-like" evidence="9">
    <location>
        <begin position="60"/>
        <end position="74"/>
    </location>
</feature>
<evidence type="ECO:0000256" key="5">
    <source>
        <dbReference type="ARBA" id="ARBA00022729"/>
    </source>
</evidence>
<dbReference type="GO" id="GO:0005509">
    <property type="term" value="F:calcium ion binding"/>
    <property type="evidence" value="ECO:0007669"/>
    <property type="project" value="InterPro"/>
</dbReference>
<feature type="non-terminal residue" evidence="10">
    <location>
        <position position="116"/>
    </location>
</feature>
<dbReference type="SMART" id="SM00181">
    <property type="entry name" value="EGF"/>
    <property type="match status" value="2"/>
</dbReference>
<dbReference type="InterPro" id="IPR009030">
    <property type="entry name" value="Growth_fac_rcpt_cys_sf"/>
</dbReference>
<evidence type="ECO:0000313" key="10">
    <source>
        <dbReference type="EMBL" id="EDO46024.1"/>
    </source>
</evidence>
<keyword evidence="6" id="KW-0677">Repeat</keyword>
<evidence type="ECO:0000313" key="11">
    <source>
        <dbReference type="Proteomes" id="UP000001593"/>
    </source>
</evidence>
<name>A7RQZ7_NEMVE</name>
<dbReference type="PANTHER" id="PTHR47333:SF4">
    <property type="entry name" value="EGF-LIKE DOMAIN-CONTAINING PROTEIN"/>
    <property type="match status" value="1"/>
</dbReference>
<dbReference type="Pfam" id="PF12662">
    <property type="entry name" value="cEGF"/>
    <property type="match status" value="1"/>
</dbReference>
<evidence type="ECO:0000256" key="8">
    <source>
        <dbReference type="ARBA" id="ARBA00023180"/>
    </source>
</evidence>
<dbReference type="PANTHER" id="PTHR47333">
    <property type="entry name" value="VON WILLEBRAND FACTOR C AND EGF DOMAIN-CONTAINING PROTEIN"/>
    <property type="match status" value="1"/>
</dbReference>
<dbReference type="EMBL" id="DS469530">
    <property type="protein sequence ID" value="EDO46024.1"/>
    <property type="molecule type" value="Genomic_DNA"/>
</dbReference>
<evidence type="ECO:0000256" key="7">
    <source>
        <dbReference type="ARBA" id="ARBA00023157"/>
    </source>
</evidence>
<dbReference type="InParanoid" id="A7RQZ7"/>
<evidence type="ECO:0000256" key="3">
    <source>
        <dbReference type="ARBA" id="ARBA00022525"/>
    </source>
</evidence>
<dbReference type="SMART" id="SM00179">
    <property type="entry name" value="EGF_CA"/>
    <property type="match status" value="3"/>
</dbReference>
<dbReference type="InterPro" id="IPR000152">
    <property type="entry name" value="EGF-type_Asp/Asn_hydroxyl_site"/>
</dbReference>
<feature type="non-terminal residue" evidence="10">
    <location>
        <position position="1"/>
    </location>
</feature>
<evidence type="ECO:0000256" key="1">
    <source>
        <dbReference type="ARBA" id="ARBA00004613"/>
    </source>
</evidence>
<dbReference type="PROSITE" id="PS01186">
    <property type="entry name" value="EGF_2"/>
    <property type="match status" value="1"/>
</dbReference>
<evidence type="ECO:0000259" key="9">
    <source>
        <dbReference type="PROSITE" id="PS01186"/>
    </source>
</evidence>
<dbReference type="eggNOG" id="KOG1217">
    <property type="taxonomic scope" value="Eukaryota"/>
</dbReference>
<dbReference type="HOGENOM" id="CLU_004826_9_2_1"/>
<dbReference type="PROSITE" id="PS01187">
    <property type="entry name" value="EGF_CA"/>
    <property type="match status" value="1"/>
</dbReference>
<keyword evidence="11" id="KW-1185">Reference proteome</keyword>
<comment type="similarity">
    <text evidence="2">Belongs to the EGF domain peptide family.</text>
</comment>
<keyword evidence="3" id="KW-0964">Secreted</keyword>
<dbReference type="Pfam" id="PF14670">
    <property type="entry name" value="FXa_inhibition"/>
    <property type="match status" value="1"/>
</dbReference>
<evidence type="ECO:0000256" key="4">
    <source>
        <dbReference type="ARBA" id="ARBA00022536"/>
    </source>
</evidence>
<organism evidence="10 11">
    <name type="scientific">Nematostella vectensis</name>
    <name type="common">Starlet sea anemone</name>
    <dbReference type="NCBI Taxonomy" id="45351"/>
    <lineage>
        <taxon>Eukaryota</taxon>
        <taxon>Metazoa</taxon>
        <taxon>Cnidaria</taxon>
        <taxon>Anthozoa</taxon>
        <taxon>Hexacorallia</taxon>
        <taxon>Actiniaria</taxon>
        <taxon>Edwardsiidae</taxon>
        <taxon>Nematostella</taxon>
    </lineage>
</organism>
<keyword evidence="5" id="KW-0732">Signal</keyword>
<dbReference type="Pfam" id="PF07645">
    <property type="entry name" value="EGF_CA"/>
    <property type="match status" value="1"/>
</dbReference>
<dbReference type="STRING" id="45351.A7RQZ7"/>
<dbReference type="AlphaFoldDB" id="A7RQZ7"/>
<evidence type="ECO:0000256" key="2">
    <source>
        <dbReference type="ARBA" id="ARBA00006373"/>
    </source>
</evidence>
<keyword evidence="4" id="KW-0245">EGF-like domain</keyword>
<gene>
    <name evidence="10" type="ORF">NEMVEDRAFT_v1g37963</name>
</gene>
<dbReference type="PROSITE" id="PS00010">
    <property type="entry name" value="ASX_HYDROXYL"/>
    <property type="match status" value="1"/>
</dbReference>